<dbReference type="OrthoDB" id="5422293at2759"/>
<gene>
    <name evidence="1" type="ORF">SAMD00023353_1302050</name>
</gene>
<dbReference type="EMBL" id="DF977458">
    <property type="protein sequence ID" value="GAW25811.1"/>
    <property type="molecule type" value="Genomic_DNA"/>
</dbReference>
<reference evidence="1" key="1">
    <citation type="submission" date="2016-03" db="EMBL/GenBank/DDBJ databases">
        <title>Draft genome sequence of Rosellinia necatrix.</title>
        <authorList>
            <person name="Kanematsu S."/>
        </authorList>
    </citation>
    <scope>NUCLEOTIDE SEQUENCE [LARGE SCALE GENOMIC DNA]</scope>
    <source>
        <strain evidence="1">W97</strain>
    </source>
</reference>
<organism evidence="1">
    <name type="scientific">Rosellinia necatrix</name>
    <name type="common">White root-rot fungus</name>
    <dbReference type="NCBI Taxonomy" id="77044"/>
    <lineage>
        <taxon>Eukaryota</taxon>
        <taxon>Fungi</taxon>
        <taxon>Dikarya</taxon>
        <taxon>Ascomycota</taxon>
        <taxon>Pezizomycotina</taxon>
        <taxon>Sordariomycetes</taxon>
        <taxon>Xylariomycetidae</taxon>
        <taxon>Xylariales</taxon>
        <taxon>Xylariaceae</taxon>
        <taxon>Rosellinia</taxon>
    </lineage>
</organism>
<proteinExistence type="predicted"/>
<protein>
    <submittedName>
        <fullName evidence="1">Uncharacterized protein</fullName>
    </submittedName>
</protein>
<keyword evidence="2" id="KW-1185">Reference proteome</keyword>
<dbReference type="AlphaFoldDB" id="A0A1S8A6W6"/>
<evidence type="ECO:0000313" key="1">
    <source>
        <dbReference type="EMBL" id="GAW25811.1"/>
    </source>
</evidence>
<sequence>MLQISASYQRLLNWLRTSLSTQVKRPPTVHWLLDHLKEREEAIALTRGRTPTASLYRMYEYIVVGFTMGLRTEIEFFFNQGPSWPVSAIPDPEDPDPQRYAILSVLPFYLCKAFNRLIERGLPRGSPAIIGPGELDELRSRPIVLETEPEWATKVPALVERLILPGLDGGEPARETWSEQFLAKNIVCEEPHILFV</sequence>
<evidence type="ECO:0000313" key="2">
    <source>
        <dbReference type="Proteomes" id="UP000054516"/>
    </source>
</evidence>
<name>A0A1S8A6W6_ROSNE</name>
<dbReference type="OMA" id="TASLYRM"/>
<accession>A0A1S8A6W6</accession>
<dbReference type="Proteomes" id="UP000054516">
    <property type="component" value="Unassembled WGS sequence"/>
</dbReference>